<feature type="domain" description="DNA2/NAM7 helicase-like C-terminal" evidence="2">
    <location>
        <begin position="590"/>
        <end position="780"/>
    </location>
</feature>
<proteinExistence type="predicted"/>
<comment type="caution">
    <text evidence="3">The sequence shown here is derived from an EMBL/GenBank/DDBJ whole genome shotgun (WGS) entry which is preliminary data.</text>
</comment>
<dbReference type="InterPro" id="IPR027417">
    <property type="entry name" value="P-loop_NTPase"/>
</dbReference>
<dbReference type="Pfam" id="PF13086">
    <property type="entry name" value="AAA_11"/>
    <property type="match status" value="2"/>
</dbReference>
<evidence type="ECO:0000259" key="1">
    <source>
        <dbReference type="Pfam" id="PF13086"/>
    </source>
</evidence>
<sequence length="804" mass="94480">MEMFNDMQFKFWQTFGYEKEEINQSTSLEGIFIEIFDPTGMADDHIFEDFLKSSFITDIEPNSKDHENRINVIQKFPLYKVLQLEKEPQSEWIYFKPNINDLDQQIYAINNLQCKPRKEHLPLLKLFVSKKDALWPRFDNVKIDDWILLNDPDFPGVQNQRNFVEIALSTPDFAILEGPPGSGKTHTICEIILQAIKKNMRILLCASTHVAVDNVLEYLADKEDVIAVRIGREDNQSISPKAKDFLLSRRINTEKQWLIEKLMNLGDNINRGQKYFLDVLKSKNGETEVERMILNNANLICGTTIGILQHPAIREERSTPKAVFDILIIDEASKTTLQEFIVPALYCRKWIMVGDVRQLSPFVDAVAVRKSVEGLLNDNEKTICRDAFCLWKFSGYNIIISEPDKEIRDNYKFQFDSLKLEYLDLDTIQENSSYKFLGSQIFIGTPELLKQYENHFPMDSFLRGKEFGIKLKFANNYWINHFENEKYSSRYRGSFGDLIAWRLIRLFDLRFSEGDLRRSEISQDIDNLLPYWKDEREIESLQKDLILIKKIAFPSILEIIQEGFHEIKNENLPYYKMTVSTHGFTSADKEIRYELLEYQHRMHPEISKFSREQIYRGKALKDNYNLSKLRKWNYKKYASRIIWVNILTRNSSKININLNEAHRLLDELKSFLDFSKNNPKNGNEFWDVAVLTFYSYQEEFLKNLINDFFGRKMNSREFIVPKYNINIKICTVDRFQGHEADIVFLSFVKTNSVGFLNSLNRLNVAITRARYQLVMIGNKKFFLDQKISPTLKELAKIQDDITIN</sequence>
<evidence type="ECO:0008006" key="4">
    <source>
        <dbReference type="Google" id="ProtNLM"/>
    </source>
</evidence>
<dbReference type="Gene3D" id="3.40.50.300">
    <property type="entry name" value="P-loop containing nucleotide triphosphate hydrolases"/>
    <property type="match status" value="2"/>
</dbReference>
<dbReference type="InterPro" id="IPR045055">
    <property type="entry name" value="DNA2/NAM7-like"/>
</dbReference>
<reference evidence="3" key="1">
    <citation type="journal article" date="2015" name="Nature">
        <title>Complex archaea that bridge the gap between prokaryotes and eukaryotes.</title>
        <authorList>
            <person name="Spang A."/>
            <person name="Saw J.H."/>
            <person name="Jorgensen S.L."/>
            <person name="Zaremba-Niedzwiedzka K."/>
            <person name="Martijn J."/>
            <person name="Lind A.E."/>
            <person name="van Eijk R."/>
            <person name="Schleper C."/>
            <person name="Guy L."/>
            <person name="Ettema T.J."/>
        </authorList>
    </citation>
    <scope>NUCLEOTIDE SEQUENCE</scope>
</reference>
<dbReference type="InterPro" id="IPR041679">
    <property type="entry name" value="DNA2/NAM7-like_C"/>
</dbReference>
<feature type="domain" description="DNA2/NAM7 helicase helicase" evidence="1">
    <location>
        <begin position="282"/>
        <end position="363"/>
    </location>
</feature>
<evidence type="ECO:0000313" key="3">
    <source>
        <dbReference type="EMBL" id="KKN11155.1"/>
    </source>
</evidence>
<dbReference type="Pfam" id="PF13087">
    <property type="entry name" value="AAA_12"/>
    <property type="match status" value="1"/>
</dbReference>
<dbReference type="PANTHER" id="PTHR10887:SF495">
    <property type="entry name" value="HELICASE SENATAXIN ISOFORM X1-RELATED"/>
    <property type="match status" value="1"/>
</dbReference>
<protein>
    <recommendedName>
        <fullName evidence="4">AAA+ ATPase domain-containing protein</fullName>
    </recommendedName>
</protein>
<gene>
    <name evidence="3" type="ORF">LCGC14_1029350</name>
</gene>
<feature type="domain" description="DNA2/NAM7 helicase helicase" evidence="1">
    <location>
        <begin position="158"/>
        <end position="255"/>
    </location>
</feature>
<name>A0A0F9MV27_9ZZZZ</name>
<dbReference type="SUPFAM" id="SSF52540">
    <property type="entry name" value="P-loop containing nucleoside triphosphate hydrolases"/>
    <property type="match status" value="2"/>
</dbReference>
<evidence type="ECO:0000259" key="2">
    <source>
        <dbReference type="Pfam" id="PF13087"/>
    </source>
</evidence>
<dbReference type="AlphaFoldDB" id="A0A0F9MV27"/>
<dbReference type="EMBL" id="LAZR01004167">
    <property type="protein sequence ID" value="KKN11155.1"/>
    <property type="molecule type" value="Genomic_DNA"/>
</dbReference>
<organism evidence="3">
    <name type="scientific">marine sediment metagenome</name>
    <dbReference type="NCBI Taxonomy" id="412755"/>
    <lineage>
        <taxon>unclassified sequences</taxon>
        <taxon>metagenomes</taxon>
        <taxon>ecological metagenomes</taxon>
    </lineage>
</organism>
<dbReference type="GO" id="GO:0004386">
    <property type="term" value="F:helicase activity"/>
    <property type="evidence" value="ECO:0007669"/>
    <property type="project" value="InterPro"/>
</dbReference>
<dbReference type="InterPro" id="IPR047187">
    <property type="entry name" value="SF1_C_Upf1"/>
</dbReference>
<dbReference type="CDD" id="cd18808">
    <property type="entry name" value="SF1_C_Upf1"/>
    <property type="match status" value="1"/>
</dbReference>
<dbReference type="InterPro" id="IPR041677">
    <property type="entry name" value="DNA2/NAM7_AAA_11"/>
</dbReference>
<dbReference type="PANTHER" id="PTHR10887">
    <property type="entry name" value="DNA2/NAM7 HELICASE FAMILY"/>
    <property type="match status" value="1"/>
</dbReference>
<accession>A0A0F9MV27</accession>